<sequence>MNADTILTEVIKKSLSLPGAKINREQYLQGIFSKYYNEYELELIIEEGTIKRNVNIELIRKLSNDVISSHLVKVTGSSALAGLPGGIALAATIPLDLAQYYYHIIIVAQKLAYLYGWPSLEDTDNEELVSVLILFIGVMFGANAANKAIVELSKRFSVEFVKRVPQKALTKYAVYQLAKQIAKWVGVKMTKETFAKSVSKVIPLLGGVVSGGITYMTFKPMCKRLTAKLEESMIYLK</sequence>
<proteinExistence type="predicted"/>
<accession>A0AAJ4W4X0</accession>
<organism evidence="1 2">
    <name type="scientific">Myroides profundi</name>
    <dbReference type="NCBI Taxonomy" id="480520"/>
    <lineage>
        <taxon>Bacteria</taxon>
        <taxon>Pseudomonadati</taxon>
        <taxon>Bacteroidota</taxon>
        <taxon>Flavobacteriia</taxon>
        <taxon>Flavobacteriales</taxon>
        <taxon>Flavobacteriaceae</taxon>
        <taxon>Myroides</taxon>
    </lineage>
</organism>
<gene>
    <name evidence="1" type="ORF">SAMN04488089_10931</name>
</gene>
<dbReference type="EMBL" id="FOFY01000009">
    <property type="protein sequence ID" value="SER07401.1"/>
    <property type="molecule type" value="Genomic_DNA"/>
</dbReference>
<dbReference type="AlphaFoldDB" id="A0AAJ4W4X0"/>
<keyword evidence="2" id="KW-1185">Reference proteome</keyword>
<dbReference type="RefSeq" id="WP_052472732.1">
    <property type="nucleotide sequence ID" value="NZ_CP010817.1"/>
</dbReference>
<dbReference type="KEGG" id="mpw:MPR_2363"/>
<comment type="caution">
    <text evidence="1">The sequence shown here is derived from an EMBL/GenBank/DDBJ whole genome shotgun (WGS) entry which is preliminary data.</text>
</comment>
<name>A0AAJ4W4X0_MYRPR</name>
<protein>
    <submittedName>
        <fullName evidence="1">EcsC protein family protein</fullName>
    </submittedName>
</protein>
<reference evidence="1 2" key="1">
    <citation type="submission" date="2016-10" db="EMBL/GenBank/DDBJ databases">
        <authorList>
            <person name="Varghese N."/>
            <person name="Submissions S."/>
        </authorList>
    </citation>
    <scope>NUCLEOTIDE SEQUENCE [LARGE SCALE GENOMIC DNA]</scope>
    <source>
        <strain evidence="2">DSM 19823 / KCTC 23066 / CCTCC M 208030 / D25</strain>
    </source>
</reference>
<evidence type="ECO:0000313" key="1">
    <source>
        <dbReference type="EMBL" id="SER07401.1"/>
    </source>
</evidence>
<evidence type="ECO:0000313" key="2">
    <source>
        <dbReference type="Proteomes" id="UP000183496"/>
    </source>
</evidence>
<dbReference type="Proteomes" id="UP000183496">
    <property type="component" value="Unassembled WGS sequence"/>
</dbReference>